<keyword evidence="2 9" id="KW-0820">tRNA-binding</keyword>
<feature type="site" description="Interacts with tRNA" evidence="9">
    <location>
        <position position="178"/>
    </location>
</feature>
<dbReference type="InterPro" id="IPR035587">
    <property type="entry name" value="DUS-like_FMN-bd"/>
</dbReference>
<evidence type="ECO:0000256" key="2">
    <source>
        <dbReference type="ARBA" id="ARBA00022555"/>
    </source>
</evidence>
<feature type="binding site" evidence="9 12">
    <location>
        <begin position="225"/>
        <end position="226"/>
    </location>
    <ligand>
        <name>FMN</name>
        <dbReference type="ChEBI" id="CHEBI:58210"/>
    </ligand>
</feature>
<dbReference type="NCBIfam" id="NF008774">
    <property type="entry name" value="PRK11815.1"/>
    <property type="match status" value="1"/>
</dbReference>
<dbReference type="InterPro" id="IPR001269">
    <property type="entry name" value="DUS_fam"/>
</dbReference>
<evidence type="ECO:0000256" key="8">
    <source>
        <dbReference type="ARBA" id="ARBA00023002"/>
    </source>
</evidence>
<keyword evidence="7 9" id="KW-0694">RNA-binding</keyword>
<feature type="region of interest" description="Disordered" evidence="13">
    <location>
        <begin position="315"/>
        <end position="342"/>
    </location>
</feature>
<feature type="compositionally biased region" description="Basic and acidic residues" evidence="13">
    <location>
        <begin position="315"/>
        <end position="333"/>
    </location>
</feature>
<keyword evidence="8 9" id="KW-0560">Oxidoreductase</keyword>
<comment type="catalytic activity">
    <reaction evidence="9">
        <text>5,6-dihydrouridine(20a) in tRNA + NAD(+) = uridine(20a) in tRNA + NADH + H(+)</text>
        <dbReference type="Rhea" id="RHEA:53348"/>
        <dbReference type="Rhea" id="RHEA-COMP:13535"/>
        <dbReference type="Rhea" id="RHEA-COMP:13536"/>
        <dbReference type="ChEBI" id="CHEBI:15378"/>
        <dbReference type="ChEBI" id="CHEBI:57540"/>
        <dbReference type="ChEBI" id="CHEBI:57945"/>
        <dbReference type="ChEBI" id="CHEBI:65315"/>
        <dbReference type="ChEBI" id="CHEBI:74443"/>
    </reaction>
</comment>
<gene>
    <name evidence="15" type="primary">dus</name>
    <name evidence="15" type="ORF">BVI061214_01002</name>
</gene>
<protein>
    <recommendedName>
        <fullName evidence="9">tRNA-dihydrouridine(20/20a) synthase</fullName>
        <ecNumber evidence="9">1.3.1.91</ecNumber>
    </recommendedName>
    <alternativeName>
        <fullName evidence="9">DusA-like U20-specific dihydrouridine synthase</fullName>
        <shortName evidence="9">U20-specific Dus</shortName>
    </alternativeName>
</protein>
<comment type="similarity">
    <text evidence="10">Belongs to the dus family.</text>
</comment>
<sequence>MPDLRLAVAPMVDRTDRHFRYLVRQVSRGVRLYTEMTVDQAVLKGNRERLLGFRPEERPLALQLAGHDPESLAEAARIGEAFGYDEVNLNLGCPSERAQEGGYGACLLRDPGRVAEILRAMVQAVRVPVSVKMRLGLDGGESYPALARLVERFAQSGVEVFIVHARSALLALSTRANREIPPLRHEWVYRLKEDFPHLTFVTNGGIRSLEEALAHLKRVDGAMLGRAVYEDPFVLEEADQKVFGLPHRPSRLQVARAMRAYLEEEVALGTPPWAVLRHMLSLFRGRPKGRLWRRLLSEGRSLKALDEALRLVEEEVGEKGQEEEKGPEGKAERALALPREGV</sequence>
<feature type="binding site" evidence="9 12">
    <location>
        <begin position="10"/>
        <end position="12"/>
    </location>
    <ligand>
        <name>FMN</name>
        <dbReference type="ChEBI" id="CHEBI:58210"/>
    </ligand>
</feature>
<name>A0A0N0BLN2_THEAQ</name>
<feature type="domain" description="DUS-like FMN-binding" evidence="14">
    <location>
        <begin position="8"/>
        <end position="309"/>
    </location>
</feature>
<evidence type="ECO:0000259" key="14">
    <source>
        <dbReference type="Pfam" id="PF01207"/>
    </source>
</evidence>
<dbReference type="PANTHER" id="PTHR42907:SF1">
    <property type="entry name" value="FMN-LINKED OXIDOREDUCTASES SUPERFAMILY PROTEIN"/>
    <property type="match status" value="1"/>
</dbReference>
<dbReference type="GO" id="GO:0010181">
    <property type="term" value="F:FMN binding"/>
    <property type="evidence" value="ECO:0007669"/>
    <property type="project" value="UniProtKB-UniRule"/>
</dbReference>
<dbReference type="GO" id="GO:0000049">
    <property type="term" value="F:tRNA binding"/>
    <property type="evidence" value="ECO:0007669"/>
    <property type="project" value="UniProtKB-UniRule"/>
</dbReference>
<feature type="site" description="Interacts with tRNA; defines subfamily-specific binding signature" evidence="9">
    <location>
        <position position="293"/>
    </location>
</feature>
<comment type="catalytic activity">
    <reaction evidence="9">
        <text>5,6-dihydrouridine(20a) in tRNA + NADP(+) = uridine(20a) in tRNA + NADPH + H(+)</text>
        <dbReference type="Rhea" id="RHEA:53344"/>
        <dbReference type="Rhea" id="RHEA-COMP:13535"/>
        <dbReference type="Rhea" id="RHEA-COMP:13536"/>
        <dbReference type="ChEBI" id="CHEBI:15378"/>
        <dbReference type="ChEBI" id="CHEBI:57783"/>
        <dbReference type="ChEBI" id="CHEBI:58349"/>
        <dbReference type="ChEBI" id="CHEBI:65315"/>
        <dbReference type="ChEBI" id="CHEBI:74443"/>
    </reaction>
</comment>
<evidence type="ECO:0000256" key="5">
    <source>
        <dbReference type="ARBA" id="ARBA00022694"/>
    </source>
</evidence>
<evidence type="ECO:0000313" key="15">
    <source>
        <dbReference type="EMBL" id="KOX89820.1"/>
    </source>
</evidence>
<evidence type="ECO:0000256" key="3">
    <source>
        <dbReference type="ARBA" id="ARBA00022630"/>
    </source>
</evidence>
<feature type="active site" description="Proton donor" evidence="9 11">
    <location>
        <position position="93"/>
    </location>
</feature>
<keyword evidence="3 9" id="KW-0285">Flavoprotein</keyword>
<evidence type="ECO:0000256" key="7">
    <source>
        <dbReference type="ARBA" id="ARBA00022884"/>
    </source>
</evidence>
<dbReference type="InterPro" id="IPR018517">
    <property type="entry name" value="tRNA_hU_synthase_CS"/>
</dbReference>
<evidence type="ECO:0000256" key="9">
    <source>
        <dbReference type="HAMAP-Rule" id="MF_02041"/>
    </source>
</evidence>
<dbReference type="GO" id="GO:0102264">
    <property type="term" value="F:tRNA-dihydrouridine20 synthase activity"/>
    <property type="evidence" value="ECO:0007669"/>
    <property type="project" value="UniProtKB-EC"/>
</dbReference>
<dbReference type="PANTHER" id="PTHR42907">
    <property type="entry name" value="FMN-LINKED OXIDOREDUCTASES SUPERFAMILY PROTEIN"/>
    <property type="match status" value="1"/>
</dbReference>
<evidence type="ECO:0000256" key="13">
    <source>
        <dbReference type="SAM" id="MobiDB-lite"/>
    </source>
</evidence>
<comment type="catalytic activity">
    <reaction evidence="9">
        <text>5,6-dihydrouridine(20) in tRNA + NAD(+) = uridine(20) in tRNA + NADH + H(+)</text>
        <dbReference type="Rhea" id="RHEA:53340"/>
        <dbReference type="Rhea" id="RHEA-COMP:13533"/>
        <dbReference type="Rhea" id="RHEA-COMP:13534"/>
        <dbReference type="ChEBI" id="CHEBI:15378"/>
        <dbReference type="ChEBI" id="CHEBI:57540"/>
        <dbReference type="ChEBI" id="CHEBI:57945"/>
        <dbReference type="ChEBI" id="CHEBI:65315"/>
        <dbReference type="ChEBI" id="CHEBI:74443"/>
        <dbReference type="EC" id="1.3.1.91"/>
    </reaction>
</comment>
<feature type="binding site" evidence="9 12">
    <location>
        <position position="132"/>
    </location>
    <ligand>
        <name>FMN</name>
        <dbReference type="ChEBI" id="CHEBI:58210"/>
    </ligand>
</feature>
<dbReference type="Proteomes" id="UP000037685">
    <property type="component" value="Unassembled WGS sequence"/>
</dbReference>
<evidence type="ECO:0000256" key="4">
    <source>
        <dbReference type="ARBA" id="ARBA00022643"/>
    </source>
</evidence>
<evidence type="ECO:0000256" key="12">
    <source>
        <dbReference type="PIRSR" id="PIRSR006621-2"/>
    </source>
</evidence>
<dbReference type="EC" id="1.3.1.91" evidence="9"/>
<dbReference type="HAMAP" id="MF_02041">
    <property type="entry name" value="DusA_subfam"/>
    <property type="match status" value="1"/>
</dbReference>
<evidence type="ECO:0000256" key="6">
    <source>
        <dbReference type="ARBA" id="ARBA00022857"/>
    </source>
</evidence>
<comment type="caution">
    <text evidence="15">The sequence shown here is derived from an EMBL/GenBank/DDBJ whole genome shotgun (WGS) entry which is preliminary data.</text>
</comment>
<evidence type="ECO:0000256" key="1">
    <source>
        <dbReference type="ARBA" id="ARBA00001917"/>
    </source>
</evidence>
<feature type="site" description="Interacts with tRNA" evidence="9">
    <location>
        <position position="90"/>
    </location>
</feature>
<dbReference type="Gene3D" id="1.20.120.1460">
    <property type="match status" value="1"/>
</dbReference>
<reference evidence="15 16" key="1">
    <citation type="submission" date="2015-07" db="EMBL/GenBank/DDBJ databases">
        <authorList>
            <person name="Noorani M."/>
        </authorList>
    </citation>
    <scope>NUCLEOTIDE SEQUENCE [LARGE SCALE GENOMIC DNA]</scope>
    <source>
        <strain evidence="16">ATCC 25104 / DSM 625 / JCM 10724 / NBRC 103206 / NCIMB 11243 / YT-1</strain>
    </source>
</reference>
<dbReference type="InterPro" id="IPR013785">
    <property type="entry name" value="Aldolase_TIM"/>
</dbReference>
<accession>A0A0N0BLN2</accession>
<dbReference type="Pfam" id="PF01207">
    <property type="entry name" value="Dus"/>
    <property type="match status" value="1"/>
</dbReference>
<dbReference type="GO" id="GO:0102266">
    <property type="term" value="F:tRNA-dihydrouridine20a synthase activity"/>
    <property type="evidence" value="ECO:0007669"/>
    <property type="project" value="RHEA"/>
</dbReference>
<evidence type="ECO:0000256" key="11">
    <source>
        <dbReference type="PIRSR" id="PIRSR006621-1"/>
    </source>
</evidence>
<feature type="binding site" evidence="9 12">
    <location>
        <begin position="203"/>
        <end position="205"/>
    </location>
    <ligand>
        <name>FMN</name>
        <dbReference type="ChEBI" id="CHEBI:58210"/>
    </ligand>
</feature>
<feature type="binding site" evidence="9 12">
    <location>
        <position position="164"/>
    </location>
    <ligand>
        <name>FMN</name>
        <dbReference type="ChEBI" id="CHEBI:58210"/>
    </ligand>
</feature>
<dbReference type="GO" id="GO:0050660">
    <property type="term" value="F:flavin adenine dinucleotide binding"/>
    <property type="evidence" value="ECO:0007669"/>
    <property type="project" value="InterPro"/>
</dbReference>
<keyword evidence="5 9" id="KW-0819">tRNA processing</keyword>
<feature type="site" description="Interacts with tRNA; defines subfamily-specific binding signature" evidence="9">
    <location>
        <position position="290"/>
    </location>
</feature>
<comment type="similarity">
    <text evidence="9">Belongs to the Dus family. DusA subfamily.</text>
</comment>
<feature type="binding site" evidence="9 12">
    <location>
        <position position="63"/>
    </location>
    <ligand>
        <name>FMN</name>
        <dbReference type="ChEBI" id="CHEBI:58210"/>
    </ligand>
</feature>
<dbReference type="SUPFAM" id="SSF51395">
    <property type="entry name" value="FMN-linked oxidoreductases"/>
    <property type="match status" value="1"/>
</dbReference>
<evidence type="ECO:0000313" key="16">
    <source>
        <dbReference type="Proteomes" id="UP000037685"/>
    </source>
</evidence>
<comment type="cofactor">
    <cofactor evidence="1 9 10 12">
        <name>FMN</name>
        <dbReference type="ChEBI" id="CHEBI:58210"/>
    </cofactor>
</comment>
<comment type="caution">
    <text evidence="9">Lacks conserved residue(s) required for the propagation of feature annotation.</text>
</comment>
<organism evidence="15 16">
    <name type="scientific">Thermus aquaticus</name>
    <dbReference type="NCBI Taxonomy" id="271"/>
    <lineage>
        <taxon>Bacteria</taxon>
        <taxon>Thermotogati</taxon>
        <taxon>Deinococcota</taxon>
        <taxon>Deinococci</taxon>
        <taxon>Thermales</taxon>
        <taxon>Thermaceae</taxon>
        <taxon>Thermus</taxon>
    </lineage>
</organism>
<comment type="catalytic activity">
    <reaction evidence="9">
        <text>5,6-dihydrouridine(20) in tRNA + NADP(+) = uridine(20) in tRNA + NADPH + H(+)</text>
        <dbReference type="Rhea" id="RHEA:53336"/>
        <dbReference type="Rhea" id="RHEA-COMP:13533"/>
        <dbReference type="Rhea" id="RHEA-COMP:13534"/>
        <dbReference type="ChEBI" id="CHEBI:15378"/>
        <dbReference type="ChEBI" id="CHEBI:57783"/>
        <dbReference type="ChEBI" id="CHEBI:58349"/>
        <dbReference type="ChEBI" id="CHEBI:65315"/>
        <dbReference type="ChEBI" id="CHEBI:74443"/>
        <dbReference type="EC" id="1.3.1.91"/>
    </reaction>
</comment>
<evidence type="ECO:0000256" key="10">
    <source>
        <dbReference type="PIRNR" id="PIRNR006621"/>
    </source>
</evidence>
<dbReference type="PROSITE" id="PS01136">
    <property type="entry name" value="UPF0034"/>
    <property type="match status" value="1"/>
</dbReference>
<keyword evidence="6 9" id="KW-0521">NADP</keyword>
<dbReference type="RefSeq" id="WP_053767559.1">
    <property type="nucleotide sequence ID" value="NZ_LHCI01000106.1"/>
</dbReference>
<dbReference type="PATRIC" id="fig|271.14.peg.1077"/>
<dbReference type="InterPro" id="IPR004653">
    <property type="entry name" value="DusA"/>
</dbReference>
<comment type="function">
    <text evidence="9">Catalyzes the synthesis of 5,6-dihydrouridine (D), a modified base found in the D-loop of most tRNAs, via the reduction of the C5-C6 double bond in target uridines. Specifically modifies U20 and U20a in tRNAs.</text>
</comment>
<dbReference type="EMBL" id="LHCI01000106">
    <property type="protein sequence ID" value="KOX89820.1"/>
    <property type="molecule type" value="Genomic_DNA"/>
</dbReference>
<keyword evidence="12" id="KW-0547">Nucleotide-binding</keyword>
<dbReference type="PIRSF" id="PIRSF006621">
    <property type="entry name" value="Dus"/>
    <property type="match status" value="1"/>
</dbReference>
<proteinExistence type="inferred from homology"/>
<dbReference type="Gene3D" id="3.20.20.70">
    <property type="entry name" value="Aldolase class I"/>
    <property type="match status" value="1"/>
</dbReference>
<dbReference type="AlphaFoldDB" id="A0A0N0BLN2"/>
<dbReference type="CDD" id="cd02801">
    <property type="entry name" value="DUS_like_FMN"/>
    <property type="match status" value="1"/>
</dbReference>
<keyword evidence="4 9" id="KW-0288">FMN</keyword>